<reference evidence="3 4" key="1">
    <citation type="submission" date="2022-11" db="EMBL/GenBank/DDBJ databases">
        <title>Minimal conservation of predation-associated metabolite biosynthetic gene clusters underscores biosynthetic potential of Myxococcota including descriptions for ten novel species: Archangium lansinium sp. nov., Myxococcus landrumus sp. nov., Nannocystis bai.</title>
        <authorList>
            <person name="Ahearne A."/>
            <person name="Stevens C."/>
            <person name="Phillips K."/>
        </authorList>
    </citation>
    <scope>NUCLEOTIDE SEQUENCE [LARGE SCALE GENOMIC DNA]</scope>
    <source>
        <strain evidence="3 4">MIWBW</strain>
    </source>
</reference>
<dbReference type="Proteomes" id="UP001207654">
    <property type="component" value="Unassembled WGS sequence"/>
</dbReference>
<evidence type="ECO:0000313" key="4">
    <source>
        <dbReference type="Proteomes" id="UP001207654"/>
    </source>
</evidence>
<gene>
    <name evidence="3" type="ORF">OV287_33000</name>
</gene>
<feature type="region of interest" description="Disordered" evidence="1">
    <location>
        <begin position="313"/>
        <end position="360"/>
    </location>
</feature>
<dbReference type="GO" id="GO:0016787">
    <property type="term" value="F:hydrolase activity"/>
    <property type="evidence" value="ECO:0007669"/>
    <property type="project" value="UniProtKB-KW"/>
</dbReference>
<evidence type="ECO:0000259" key="2">
    <source>
        <dbReference type="Pfam" id="PF00144"/>
    </source>
</evidence>
<proteinExistence type="predicted"/>
<dbReference type="InterPro" id="IPR012338">
    <property type="entry name" value="Beta-lactam/transpept-like"/>
</dbReference>
<dbReference type="SUPFAM" id="SSF56601">
    <property type="entry name" value="beta-lactamase/transpeptidase-like"/>
    <property type="match status" value="1"/>
</dbReference>
<keyword evidence="3" id="KW-0378">Hydrolase</keyword>
<dbReference type="PANTHER" id="PTHR46825:SF9">
    <property type="entry name" value="BETA-LACTAMASE-RELATED DOMAIN-CONTAINING PROTEIN"/>
    <property type="match status" value="1"/>
</dbReference>
<dbReference type="PANTHER" id="PTHR46825">
    <property type="entry name" value="D-ALANYL-D-ALANINE-CARBOXYPEPTIDASE/ENDOPEPTIDASE AMPH"/>
    <property type="match status" value="1"/>
</dbReference>
<dbReference type="InterPro" id="IPR001466">
    <property type="entry name" value="Beta-lactam-related"/>
</dbReference>
<organism evidence="3 4">
    <name type="scientific">Archangium lansingense</name>
    <dbReference type="NCBI Taxonomy" id="2995310"/>
    <lineage>
        <taxon>Bacteria</taxon>
        <taxon>Pseudomonadati</taxon>
        <taxon>Myxococcota</taxon>
        <taxon>Myxococcia</taxon>
        <taxon>Myxococcales</taxon>
        <taxon>Cystobacterineae</taxon>
        <taxon>Archangiaceae</taxon>
        <taxon>Archangium</taxon>
    </lineage>
</organism>
<dbReference type="RefSeq" id="WP_267538019.1">
    <property type="nucleotide sequence ID" value="NZ_JAPNKA010000001.1"/>
</dbReference>
<sequence length="360" mass="39305">MEPRAHARWTASRLGAWVLVLSLFLPTVARPEGEAPAPKQSPSTGPTDVRELEAFLDGVMREQLEAYRIPGAVIAVVKDGRLLLAKGYGYSNLERREPVIAERTLFRIGSVSKLFTWTAVMQLAEQGRLDLDADVNTYLRDFQIPATWRQPITLRHLLCHTAGFEERLPATVSSADELAPLGKLLTRSMPARVHPPGEVGAYSNYGAMLAGYIIEQVSGRPFEQYIEENILKPLDMRHSTFRQPLPPGLAPDMSTGYLVNGGVPLAVFARAVPSWSLAPVQARHHNGGGHAHTERPCPTRVSRGATRALHAGLRAHTGSTGDERAARHRGRSVVGGATHAPVEAPGRQERARAHLGRGPR</sequence>
<feature type="domain" description="Beta-lactamase-related" evidence="2">
    <location>
        <begin position="57"/>
        <end position="247"/>
    </location>
</feature>
<comment type="caution">
    <text evidence="3">The sequence shown here is derived from an EMBL/GenBank/DDBJ whole genome shotgun (WGS) entry which is preliminary data.</text>
</comment>
<evidence type="ECO:0000256" key="1">
    <source>
        <dbReference type="SAM" id="MobiDB-lite"/>
    </source>
</evidence>
<protein>
    <submittedName>
        <fullName evidence="3">Serine hydrolase</fullName>
    </submittedName>
</protein>
<name>A0ABT4AC85_9BACT</name>
<dbReference type="InterPro" id="IPR050491">
    <property type="entry name" value="AmpC-like"/>
</dbReference>
<accession>A0ABT4AC85</accession>
<dbReference type="Pfam" id="PF00144">
    <property type="entry name" value="Beta-lactamase"/>
    <property type="match status" value="1"/>
</dbReference>
<evidence type="ECO:0000313" key="3">
    <source>
        <dbReference type="EMBL" id="MCY1079289.1"/>
    </source>
</evidence>
<dbReference type="EMBL" id="JAPNKA010000001">
    <property type="protein sequence ID" value="MCY1079289.1"/>
    <property type="molecule type" value="Genomic_DNA"/>
</dbReference>
<keyword evidence="4" id="KW-1185">Reference proteome</keyword>
<dbReference type="Gene3D" id="3.40.710.10">
    <property type="entry name" value="DD-peptidase/beta-lactamase superfamily"/>
    <property type="match status" value="1"/>
</dbReference>